<dbReference type="EMBL" id="WNHB01000003">
    <property type="protein sequence ID" value="MTT31028.1"/>
    <property type="molecule type" value="Genomic_DNA"/>
</dbReference>
<keyword evidence="2" id="KW-1185">Reference proteome</keyword>
<evidence type="ECO:0000313" key="1">
    <source>
        <dbReference type="EMBL" id="MTT31028.1"/>
    </source>
</evidence>
<dbReference type="PANTHER" id="PTHR43808">
    <property type="entry name" value="ACETYLORNITHINE DEACETYLASE"/>
    <property type="match status" value="1"/>
</dbReference>
<dbReference type="AlphaFoldDB" id="A0A6N8CN13"/>
<name>A0A6N8CN13_9BACI</name>
<keyword evidence="1" id="KW-0378">Hydrolase</keyword>
<dbReference type="Gene3D" id="3.40.630.10">
    <property type="entry name" value="Zn peptidases"/>
    <property type="match status" value="1"/>
</dbReference>
<evidence type="ECO:0000313" key="2">
    <source>
        <dbReference type="Proteomes" id="UP000440978"/>
    </source>
</evidence>
<dbReference type="GO" id="GO:0016787">
    <property type="term" value="F:hydrolase activity"/>
    <property type="evidence" value="ECO:0007669"/>
    <property type="project" value="UniProtKB-KW"/>
</dbReference>
<comment type="caution">
    <text evidence="1">The sequence shown here is derived from an EMBL/GenBank/DDBJ whole genome shotgun (WGS) entry which is preliminary data.</text>
</comment>
<dbReference type="InterPro" id="IPR002933">
    <property type="entry name" value="Peptidase_M20"/>
</dbReference>
<dbReference type="InterPro" id="IPR050072">
    <property type="entry name" value="Peptidase_M20A"/>
</dbReference>
<protein>
    <submittedName>
        <fullName evidence="1">M20/M25/M40 family metallo-hydrolase</fullName>
    </submittedName>
</protein>
<dbReference type="OrthoDB" id="9815360at2"/>
<proteinExistence type="predicted"/>
<sequence length="551" mass="63071">MDFTLEKLSTSEQVEKIAKWLVEIPSVNGTSGEVKIVDEIAGFIKSFPYFKKHPDQVWSLDIEGDPLGRKNVFALIKGKQTSNKTVIFHSHIDTVDVKDFGQLEEHAFNPEKLIEFFKGWKGNDEIQKQAQSGDWMFGRGCLDMKSGFAVHLTNFLHFSERPNEFEGNILLMANPIEETSHGGIIAATDELVRLKNDESLDFVAAINNDCTSAFYPGDPHKYIYTGAVGKCLPSFYVYGRETHVGETLTGLDPTLVTAELNRLINNNMSLSEQVEGELVLPPCALLNREIKDHYTVQTPITSYIYFNYMIYERSPKEILFQLKNIAQEAAETVRSYYEAQYEQFLKTNGFPDRTLSWDLTVYTFSEFCEKLINQGVNVKEISAKVFAENKNDDIRNVAFKLVDKLRTLDENMQPCIILFFGAPYVPYAYLEEKNEREKAVLKVIEEQANMVGKETGESFAIKRFFPYLSDSSYMSLVDVQDELNDLTDNFPEWDSLGMVPIDNLRELDIPSINLGTYGFDAHKWTERVYKPYTFDTLPRLTKQMTEAFLKI</sequence>
<dbReference type="RefSeq" id="WP_155216756.1">
    <property type="nucleotide sequence ID" value="NZ_WNHB01000003.1"/>
</dbReference>
<reference evidence="1 2" key="1">
    <citation type="submission" date="2019-11" db="EMBL/GenBank/DDBJ databases">
        <title>Terrilactibacillus tamarindus sp. nov. BCM23-1 isolated from bark of Tamarindus indica.</title>
        <authorList>
            <person name="Kingkaew E."/>
            <person name="Tanasupawat S."/>
        </authorList>
    </citation>
    <scope>NUCLEOTIDE SEQUENCE [LARGE SCALE GENOMIC DNA]</scope>
    <source>
        <strain evidence="1 2">BCM23-1</strain>
    </source>
</reference>
<gene>
    <name evidence="1" type="ORF">GMB86_03230</name>
</gene>
<dbReference type="PIRSF" id="PIRSF010386">
    <property type="entry name" value="RocB"/>
    <property type="match status" value="1"/>
</dbReference>
<dbReference type="Proteomes" id="UP000440978">
    <property type="component" value="Unassembled WGS sequence"/>
</dbReference>
<organism evidence="1 2">
    <name type="scientific">Terrilactibacillus tamarindi</name>
    <dbReference type="NCBI Taxonomy" id="2599694"/>
    <lineage>
        <taxon>Bacteria</taxon>
        <taxon>Bacillati</taxon>
        <taxon>Bacillota</taxon>
        <taxon>Bacilli</taxon>
        <taxon>Bacillales</taxon>
        <taxon>Bacillaceae</taxon>
        <taxon>Terrilactibacillus</taxon>
    </lineage>
</organism>
<dbReference type="PANTHER" id="PTHR43808:SF27">
    <property type="entry name" value="PROTEIN ROCB"/>
    <property type="match status" value="1"/>
</dbReference>
<dbReference type="Pfam" id="PF01546">
    <property type="entry name" value="Peptidase_M20"/>
    <property type="match status" value="1"/>
</dbReference>
<dbReference type="SUPFAM" id="SSF53187">
    <property type="entry name" value="Zn-dependent exopeptidases"/>
    <property type="match status" value="1"/>
</dbReference>
<accession>A0A6N8CN13</accession>
<dbReference type="InterPro" id="IPR012166">
    <property type="entry name" value="Uncharacterised_RocB"/>
</dbReference>